<dbReference type="InterPro" id="IPR049680">
    <property type="entry name" value="FLVCR1-2_SLC49-like"/>
</dbReference>
<dbReference type="SUPFAM" id="SSF103473">
    <property type="entry name" value="MFS general substrate transporter"/>
    <property type="match status" value="1"/>
</dbReference>
<evidence type="ECO:0000313" key="7">
    <source>
        <dbReference type="Proteomes" id="UP000747542"/>
    </source>
</evidence>
<comment type="caution">
    <text evidence="6">The sequence shown here is derived from an EMBL/GenBank/DDBJ whole genome shotgun (WGS) entry which is preliminary data.</text>
</comment>
<protein>
    <submittedName>
        <fullName evidence="6">Solute carrier family 49 member 4-like 2</fullName>
    </submittedName>
</protein>
<keyword evidence="7" id="KW-1185">Reference proteome</keyword>
<proteinExistence type="predicted"/>
<evidence type="ECO:0000256" key="2">
    <source>
        <dbReference type="ARBA" id="ARBA00022692"/>
    </source>
</evidence>
<gene>
    <name evidence="6" type="primary">Slc49a4-L2</name>
    <name evidence="6" type="ORF">Hamer_G016456</name>
</gene>
<reference evidence="6" key="1">
    <citation type="journal article" date="2021" name="Sci. Adv.">
        <title>The American lobster genome reveals insights on longevity, neural, and immune adaptations.</title>
        <authorList>
            <person name="Polinski J.M."/>
            <person name="Zimin A.V."/>
            <person name="Clark K.F."/>
            <person name="Kohn A.B."/>
            <person name="Sadowski N."/>
            <person name="Timp W."/>
            <person name="Ptitsyn A."/>
            <person name="Khanna P."/>
            <person name="Romanova D.Y."/>
            <person name="Williams P."/>
            <person name="Greenwood S.J."/>
            <person name="Moroz L.L."/>
            <person name="Walt D.R."/>
            <person name="Bodnar A.G."/>
        </authorList>
    </citation>
    <scope>NUCLEOTIDE SEQUENCE</scope>
    <source>
        <strain evidence="6">GMGI-L3</strain>
    </source>
</reference>
<dbReference type="EMBL" id="JAHLQT010007588">
    <property type="protein sequence ID" value="KAG7174551.1"/>
    <property type="molecule type" value="Genomic_DNA"/>
</dbReference>
<evidence type="ECO:0000256" key="1">
    <source>
        <dbReference type="ARBA" id="ARBA00004141"/>
    </source>
</evidence>
<feature type="transmembrane region" description="Helical" evidence="5">
    <location>
        <begin position="82"/>
        <end position="110"/>
    </location>
</feature>
<keyword evidence="4 5" id="KW-0472">Membrane</keyword>
<feature type="transmembrane region" description="Helical" evidence="5">
    <location>
        <begin position="269"/>
        <end position="288"/>
    </location>
</feature>
<dbReference type="Gene3D" id="1.20.1250.20">
    <property type="entry name" value="MFS general substrate transporter like domains"/>
    <property type="match status" value="1"/>
</dbReference>
<feature type="transmembrane region" description="Helical" evidence="5">
    <location>
        <begin position="207"/>
        <end position="226"/>
    </location>
</feature>
<feature type="transmembrane region" description="Helical" evidence="5">
    <location>
        <begin position="332"/>
        <end position="351"/>
    </location>
</feature>
<dbReference type="AlphaFoldDB" id="A0A8J5N7G0"/>
<comment type="subcellular location">
    <subcellularLocation>
        <location evidence="1">Membrane</location>
        <topology evidence="1">Multi-pass membrane protein</topology>
    </subcellularLocation>
</comment>
<organism evidence="6 7">
    <name type="scientific">Homarus americanus</name>
    <name type="common">American lobster</name>
    <dbReference type="NCBI Taxonomy" id="6706"/>
    <lineage>
        <taxon>Eukaryota</taxon>
        <taxon>Metazoa</taxon>
        <taxon>Ecdysozoa</taxon>
        <taxon>Arthropoda</taxon>
        <taxon>Crustacea</taxon>
        <taxon>Multicrustacea</taxon>
        <taxon>Malacostraca</taxon>
        <taxon>Eumalacostraca</taxon>
        <taxon>Eucarida</taxon>
        <taxon>Decapoda</taxon>
        <taxon>Pleocyemata</taxon>
        <taxon>Astacidea</taxon>
        <taxon>Nephropoidea</taxon>
        <taxon>Nephropidae</taxon>
        <taxon>Homarus</taxon>
    </lineage>
</organism>
<sequence>MPGADDLQAIVPEAQLQLSIVVSATAQLQLSIVVSATAQLQLSIVVSATAQLQLSICAVWNTWGPITASVKLAYPNWDDAEIALLSILAHIGAVLNGFAGIIIGAAPSLISSRWFPARERTTATAAGLCIALFVGVVSYFPDKPHKPPSLTSFIRERPNPFVKDIKLLLSNKNIWLLVVPYSITLGINVAWSSVLDINLAPFDISQASWLGVYVTLGGVVMALLSARFSDLLFGYMKLTIIVLMTFATAGYTWFLLLMNGCLPYNKVELFISVISGASFNYACSPLFFELAVELAYPVPEGVVGAFLTMCWNIVAASFLLTMQTPLKSNVIWMDYLLAIQGLVVVCLMIFVREEYKRTTLDRITAGTDNQTNQSVDQEVQVQA</sequence>
<feature type="transmembrane region" description="Helical" evidence="5">
    <location>
        <begin position="174"/>
        <end position="195"/>
    </location>
</feature>
<dbReference type="PANTHER" id="PTHR10924:SF27">
    <property type="entry name" value="SOLUTE CARRIER FAMILY 49 MEMBER 4"/>
    <property type="match status" value="1"/>
</dbReference>
<dbReference type="PANTHER" id="PTHR10924">
    <property type="entry name" value="MAJOR FACILITATOR SUPERFAMILY PROTEIN-RELATED"/>
    <property type="match status" value="1"/>
</dbReference>
<evidence type="ECO:0000256" key="3">
    <source>
        <dbReference type="ARBA" id="ARBA00022989"/>
    </source>
</evidence>
<dbReference type="Proteomes" id="UP000747542">
    <property type="component" value="Unassembled WGS sequence"/>
</dbReference>
<evidence type="ECO:0000256" key="4">
    <source>
        <dbReference type="ARBA" id="ARBA00023136"/>
    </source>
</evidence>
<dbReference type="GO" id="GO:0016020">
    <property type="term" value="C:membrane"/>
    <property type="evidence" value="ECO:0007669"/>
    <property type="project" value="UniProtKB-SubCell"/>
</dbReference>
<keyword evidence="2 5" id="KW-0812">Transmembrane</keyword>
<name>A0A8J5N7G0_HOMAM</name>
<evidence type="ECO:0000256" key="5">
    <source>
        <dbReference type="SAM" id="Phobius"/>
    </source>
</evidence>
<dbReference type="InterPro" id="IPR036259">
    <property type="entry name" value="MFS_trans_sf"/>
</dbReference>
<feature type="transmembrane region" description="Helical" evidence="5">
    <location>
        <begin position="122"/>
        <end position="140"/>
    </location>
</feature>
<accession>A0A8J5N7G0</accession>
<feature type="transmembrane region" description="Helical" evidence="5">
    <location>
        <begin position="238"/>
        <end position="257"/>
    </location>
</feature>
<feature type="transmembrane region" description="Helical" evidence="5">
    <location>
        <begin position="300"/>
        <end position="320"/>
    </location>
</feature>
<keyword evidence="3 5" id="KW-1133">Transmembrane helix</keyword>
<evidence type="ECO:0000313" key="6">
    <source>
        <dbReference type="EMBL" id="KAG7174551.1"/>
    </source>
</evidence>